<accession>A0A098BU73</accession>
<protein>
    <submittedName>
        <fullName evidence="1">Uncharacterized protein</fullName>
    </submittedName>
</protein>
<organism evidence="1 2">
    <name type="scientific">Rhodococcus ruber</name>
    <dbReference type="NCBI Taxonomy" id="1830"/>
    <lineage>
        <taxon>Bacteria</taxon>
        <taxon>Bacillati</taxon>
        <taxon>Actinomycetota</taxon>
        <taxon>Actinomycetes</taxon>
        <taxon>Mycobacteriales</taxon>
        <taxon>Nocardiaceae</taxon>
        <taxon>Rhodococcus</taxon>
    </lineage>
</organism>
<evidence type="ECO:0000313" key="1">
    <source>
        <dbReference type="EMBL" id="CDZ92274.1"/>
    </source>
</evidence>
<gene>
    <name evidence="1" type="ORF">RHRU231_930153</name>
</gene>
<dbReference type="EMBL" id="CCSD01000109">
    <property type="protein sequence ID" value="CDZ92274.1"/>
    <property type="molecule type" value="Genomic_DNA"/>
</dbReference>
<proteinExistence type="predicted"/>
<dbReference type="RefSeq" id="WP_040275427.1">
    <property type="nucleotide sequence ID" value="NZ_JABFDS010000001.1"/>
</dbReference>
<evidence type="ECO:0000313" key="2">
    <source>
        <dbReference type="Proteomes" id="UP000042997"/>
    </source>
</evidence>
<dbReference type="OrthoDB" id="9926215at2"/>
<reference evidence="1 2" key="1">
    <citation type="journal article" date="2014" name="Genome Announc.">
        <title>Draft Genome Sequence of Propane- and Butane-Oxidizing Actinobacterium Rhodococcus ruber IEGM 231.</title>
        <authorList>
            <person name="Ivshina I.B."/>
            <person name="Kuyukina M.S."/>
            <person name="Krivoruchko A.V."/>
            <person name="Barbe V."/>
            <person name="Fischer C."/>
        </authorList>
    </citation>
    <scope>NUCLEOTIDE SEQUENCE [LARGE SCALE GENOMIC DNA]</scope>
</reference>
<dbReference type="Proteomes" id="UP000042997">
    <property type="component" value="Unassembled WGS sequence"/>
</dbReference>
<sequence length="75" mass="7900">MPEPIRPKVSASDVQSAGELVLLIAAYATECVGPKGTVIRVPEDDAQLIRATFIGKLAEAATKIANGEPLSREQP</sequence>
<dbReference type="AlphaFoldDB" id="A0A098BU73"/>
<name>A0A098BU73_9NOCA</name>